<accession>A0ABR6GM73</accession>
<dbReference type="RefSeq" id="WP_088449169.1">
    <property type="nucleotide sequence ID" value="NZ_JACHXO010000001.1"/>
</dbReference>
<feature type="compositionally biased region" description="Pro residues" evidence="1">
    <location>
        <begin position="958"/>
        <end position="967"/>
    </location>
</feature>
<gene>
    <name evidence="2" type="ORF">FHS28_000576</name>
</gene>
<feature type="region of interest" description="Disordered" evidence="1">
    <location>
        <begin position="925"/>
        <end position="973"/>
    </location>
</feature>
<evidence type="ECO:0000313" key="3">
    <source>
        <dbReference type="Proteomes" id="UP000574369"/>
    </source>
</evidence>
<dbReference type="Proteomes" id="UP000574369">
    <property type="component" value="Unassembled WGS sequence"/>
</dbReference>
<organism evidence="2 3">
    <name type="scientific">Roseateles terrae</name>
    <dbReference type="NCBI Taxonomy" id="431060"/>
    <lineage>
        <taxon>Bacteria</taxon>
        <taxon>Pseudomonadati</taxon>
        <taxon>Pseudomonadota</taxon>
        <taxon>Betaproteobacteria</taxon>
        <taxon>Burkholderiales</taxon>
        <taxon>Sphaerotilaceae</taxon>
        <taxon>Roseateles</taxon>
    </lineage>
</organism>
<proteinExistence type="predicted"/>
<comment type="caution">
    <text evidence="2">The sequence shown here is derived from an EMBL/GenBank/DDBJ whole genome shotgun (WGS) entry which is preliminary data.</text>
</comment>
<feature type="compositionally biased region" description="Acidic residues" evidence="1">
    <location>
        <begin position="155"/>
        <end position="169"/>
    </location>
</feature>
<sequence length="973" mass="106065">MTAHGATPRQDMPERSSEELSLGFDALRAEGLRWLQALAGERWTDHNLHDPGITLLEQLCFGLTDLVYRSGFPVADHLAGPGNVIDYEGLSLHPADSAFPCRATTPEDYRRWLLDHVPGLDDASLVPSQELPGVYRLRLKPSEWLVGNDGGGDGSEGEDIGDGGLDDGTDAQGAARRAARAMEAAKAWHAQRNLGEDLAPQVQCDEDVMCELRAVIDIDGERDAVHILADVYDRCARFIAGAPVADTLHDLMGQGRSLADIYEGPALRHGFLRPSVLSASGVGRLFLSDVAEEMRRVPGVADARVVALVPDRPDPADVRAAGQDTVVGSVAWFGEGWALSLRLPSARQRPQIEVRRRGHPVEISPRELRRRLNDLQTAGRARRSRQQADQAERAQALLPTGIHRDLSRYHSVQQHLPAIYGLGRHGVPASAPPQVHAQVKQLKAYLLLHEQMMAQAMAQLQAMRHLFSVDGGSRQTIWTQPITEAQVPGLKALLDDPDAVAKAQQQRLDGGTARKRRALDHLLALHGDTYTQNSMRQFCGHLLHEELESLLLENKAAWVRDIVTLTRDRAAGVDLTRPSWGQLDNCSGLQRRASLRLGFRLWHDRPLTRVPRDHRVLIDAGEGSTPGTGADTDPGALNPAAVTAGVGGSLVPLPPEFADRAVAAGTSLRPATRQQVQEDLGQMPWLRRQPLPVSLTRTAARADRYRLLAPGAAPVTPPPTLHLQVPPVGSPGLDDDPAPHAGLFALPQPDPGPGWRLVLGPDEEGRWWVLGSFKDGDAARRAAASLRLFMLHLDQECEGLHLLEHVLLRPVRAHSPEHEALALPPHFHRLRITAVLPGWTTRTAQASFRHFAKETLRSNTPVHLSLAVEWLSLGEMQRFEALYEQWLDTRLALSSAPEDVRAQARTDGASARLIALMLTWQRQAPAPAPASVPDPKPTFNAAAASTAAQTAQTSRTAPPSPKAPPTSPEADRG</sequence>
<feature type="compositionally biased region" description="Pro residues" evidence="1">
    <location>
        <begin position="926"/>
        <end position="936"/>
    </location>
</feature>
<feature type="region of interest" description="Disordered" evidence="1">
    <location>
        <begin position="146"/>
        <end position="172"/>
    </location>
</feature>
<name>A0ABR6GM73_9BURK</name>
<dbReference type="EMBL" id="JACHXO010000001">
    <property type="protein sequence ID" value="MBB3193211.1"/>
    <property type="molecule type" value="Genomic_DNA"/>
</dbReference>
<keyword evidence="3" id="KW-1185">Reference proteome</keyword>
<feature type="compositionally biased region" description="Low complexity" evidence="1">
    <location>
        <begin position="941"/>
        <end position="957"/>
    </location>
</feature>
<reference evidence="2 3" key="1">
    <citation type="submission" date="2020-08" db="EMBL/GenBank/DDBJ databases">
        <title>Genomic Encyclopedia of Type Strains, Phase III (KMG-III): the genomes of soil and plant-associated and newly described type strains.</title>
        <authorList>
            <person name="Whitman W."/>
        </authorList>
    </citation>
    <scope>NUCLEOTIDE SEQUENCE [LARGE SCALE GENOMIC DNA]</scope>
    <source>
        <strain evidence="2 3">CECT 7247</strain>
    </source>
</reference>
<evidence type="ECO:0000256" key="1">
    <source>
        <dbReference type="SAM" id="MobiDB-lite"/>
    </source>
</evidence>
<protein>
    <submittedName>
        <fullName evidence="2">Uncharacterized protein</fullName>
    </submittedName>
</protein>
<evidence type="ECO:0000313" key="2">
    <source>
        <dbReference type="EMBL" id="MBB3193211.1"/>
    </source>
</evidence>